<accession>A0AA39NDJ3</accession>
<dbReference type="InterPro" id="IPR036291">
    <property type="entry name" value="NAD(P)-bd_dom_sf"/>
</dbReference>
<dbReference type="GeneID" id="85355654"/>
<organism evidence="4 5">
    <name type="scientific">Armillaria tabescens</name>
    <name type="common">Ringless honey mushroom</name>
    <name type="synonym">Agaricus tabescens</name>
    <dbReference type="NCBI Taxonomy" id="1929756"/>
    <lineage>
        <taxon>Eukaryota</taxon>
        <taxon>Fungi</taxon>
        <taxon>Dikarya</taxon>
        <taxon>Basidiomycota</taxon>
        <taxon>Agaricomycotina</taxon>
        <taxon>Agaricomycetes</taxon>
        <taxon>Agaricomycetidae</taxon>
        <taxon>Agaricales</taxon>
        <taxon>Marasmiineae</taxon>
        <taxon>Physalacriaceae</taxon>
        <taxon>Desarmillaria</taxon>
    </lineage>
</organism>
<dbReference type="PRINTS" id="PR00081">
    <property type="entry name" value="GDHRDH"/>
</dbReference>
<dbReference type="PANTHER" id="PTHR24320">
    <property type="entry name" value="RETINOL DEHYDROGENASE"/>
    <property type="match status" value="1"/>
</dbReference>
<name>A0AA39NDJ3_ARMTA</name>
<dbReference type="InterPro" id="IPR002347">
    <property type="entry name" value="SDR_fam"/>
</dbReference>
<evidence type="ECO:0000313" key="5">
    <source>
        <dbReference type="Proteomes" id="UP001175211"/>
    </source>
</evidence>
<evidence type="ECO:0008006" key="6">
    <source>
        <dbReference type="Google" id="ProtNLM"/>
    </source>
</evidence>
<dbReference type="GO" id="GO:0016491">
    <property type="term" value="F:oxidoreductase activity"/>
    <property type="evidence" value="ECO:0007669"/>
    <property type="project" value="UniProtKB-KW"/>
</dbReference>
<reference evidence="4" key="1">
    <citation type="submission" date="2023-06" db="EMBL/GenBank/DDBJ databases">
        <authorList>
            <consortium name="Lawrence Berkeley National Laboratory"/>
            <person name="Ahrendt S."/>
            <person name="Sahu N."/>
            <person name="Indic B."/>
            <person name="Wong-Bajracharya J."/>
            <person name="Merenyi Z."/>
            <person name="Ke H.-M."/>
            <person name="Monk M."/>
            <person name="Kocsube S."/>
            <person name="Drula E."/>
            <person name="Lipzen A."/>
            <person name="Balint B."/>
            <person name="Henrissat B."/>
            <person name="Andreopoulos B."/>
            <person name="Martin F.M."/>
            <person name="Harder C.B."/>
            <person name="Rigling D."/>
            <person name="Ford K.L."/>
            <person name="Foster G.D."/>
            <person name="Pangilinan J."/>
            <person name="Papanicolaou A."/>
            <person name="Barry K."/>
            <person name="LaButti K."/>
            <person name="Viragh M."/>
            <person name="Koriabine M."/>
            <person name="Yan M."/>
            <person name="Riley R."/>
            <person name="Champramary S."/>
            <person name="Plett K.L."/>
            <person name="Tsai I.J."/>
            <person name="Slot J."/>
            <person name="Sipos G."/>
            <person name="Plett J."/>
            <person name="Nagy L.G."/>
            <person name="Grigoriev I.V."/>
        </authorList>
    </citation>
    <scope>NUCLEOTIDE SEQUENCE</scope>
    <source>
        <strain evidence="4">CCBAS 213</strain>
    </source>
</reference>
<keyword evidence="2" id="KW-0521">NADP</keyword>
<proteinExistence type="inferred from homology"/>
<sequence>MGLLHSFIKQSWPPSSRFSVDDIPDLSGKVIIVTGGNAGIGYETAKALLTRNARVYIACRSPEKAKKAIDHLRAECGGKEALFLPLDLASLKAVKAYAEEFLKNEKELHVLFNNAGIMDPPVDQLTKDGYDLTIGINLLGHFYLTKLLLPALEAGAQTSSDGKARVVNTSSFAYELCSNLDYDLFRDGPARKKAVSTTEKMYYQSKFGNVVFSAELARRYGAEGIVSTSVHPGKYYPCPQPVQMWSYKFLDCTFILSSAPQSIYSRNPLQGRLSYPASQGALTQLYAGTTAEGANLNGKVR</sequence>
<dbReference type="PANTHER" id="PTHR24320:SF236">
    <property type="entry name" value="SHORT-CHAIN DEHYDROGENASE-RELATED"/>
    <property type="match status" value="1"/>
</dbReference>
<evidence type="ECO:0000256" key="1">
    <source>
        <dbReference type="ARBA" id="ARBA00006484"/>
    </source>
</evidence>
<dbReference type="AlphaFoldDB" id="A0AA39NDJ3"/>
<dbReference type="EMBL" id="JAUEPS010000007">
    <property type="protein sequence ID" value="KAK0463675.1"/>
    <property type="molecule type" value="Genomic_DNA"/>
</dbReference>
<keyword evidence="3" id="KW-0560">Oxidoreductase</keyword>
<comment type="caution">
    <text evidence="4">The sequence shown here is derived from an EMBL/GenBank/DDBJ whole genome shotgun (WGS) entry which is preliminary data.</text>
</comment>
<gene>
    <name evidence="4" type="ORF">EV420DRAFT_1519436</name>
</gene>
<dbReference type="SUPFAM" id="SSF51735">
    <property type="entry name" value="NAD(P)-binding Rossmann-fold domains"/>
    <property type="match status" value="1"/>
</dbReference>
<dbReference type="RefSeq" id="XP_060334985.1">
    <property type="nucleotide sequence ID" value="XM_060472106.1"/>
</dbReference>
<evidence type="ECO:0000313" key="4">
    <source>
        <dbReference type="EMBL" id="KAK0463675.1"/>
    </source>
</evidence>
<comment type="similarity">
    <text evidence="1">Belongs to the short-chain dehydrogenases/reductases (SDR) family.</text>
</comment>
<evidence type="ECO:0000256" key="2">
    <source>
        <dbReference type="ARBA" id="ARBA00022857"/>
    </source>
</evidence>
<dbReference type="Pfam" id="PF00106">
    <property type="entry name" value="adh_short"/>
    <property type="match status" value="1"/>
</dbReference>
<evidence type="ECO:0000256" key="3">
    <source>
        <dbReference type="ARBA" id="ARBA00023002"/>
    </source>
</evidence>
<keyword evidence="5" id="KW-1185">Reference proteome</keyword>
<dbReference type="Proteomes" id="UP001175211">
    <property type="component" value="Unassembled WGS sequence"/>
</dbReference>
<protein>
    <recommendedName>
        <fullName evidence="6">NAD(P)-binding protein</fullName>
    </recommendedName>
</protein>
<dbReference type="Gene3D" id="3.40.50.720">
    <property type="entry name" value="NAD(P)-binding Rossmann-like Domain"/>
    <property type="match status" value="1"/>
</dbReference>